<gene>
    <name evidence="3" type="ORF">CFIMG_002630RA</name>
</gene>
<keyword evidence="2" id="KW-1133">Transmembrane helix</keyword>
<reference evidence="3 4" key="1">
    <citation type="journal article" date="2013" name="Fungal Biol.">
        <title>Analysis of microsatellite markers in the genome of the plant pathogen Ceratocystis fimbriata.</title>
        <authorList>
            <person name="Simpson M.C."/>
            <person name="Wilken P.M."/>
            <person name="Coetzee M.P."/>
            <person name="Wingfield M.J."/>
            <person name="Wingfield B.D."/>
        </authorList>
    </citation>
    <scope>NUCLEOTIDE SEQUENCE [LARGE SCALE GENOMIC DNA]</scope>
    <source>
        <strain evidence="3 4">CBS 114723</strain>
    </source>
</reference>
<dbReference type="EMBL" id="APWK03000007">
    <property type="protein sequence ID" value="PHH55843.1"/>
    <property type="molecule type" value="Genomic_DNA"/>
</dbReference>
<evidence type="ECO:0000313" key="3">
    <source>
        <dbReference type="EMBL" id="PHH55843.1"/>
    </source>
</evidence>
<feature type="compositionally biased region" description="Low complexity" evidence="1">
    <location>
        <begin position="400"/>
        <end position="415"/>
    </location>
</feature>
<feature type="transmembrane region" description="Helical" evidence="2">
    <location>
        <begin position="426"/>
        <end position="450"/>
    </location>
</feature>
<evidence type="ECO:0000256" key="2">
    <source>
        <dbReference type="SAM" id="Phobius"/>
    </source>
</evidence>
<keyword evidence="2" id="KW-0812">Transmembrane</keyword>
<organism evidence="3 4">
    <name type="scientific">Ceratocystis fimbriata CBS 114723</name>
    <dbReference type="NCBI Taxonomy" id="1035309"/>
    <lineage>
        <taxon>Eukaryota</taxon>
        <taxon>Fungi</taxon>
        <taxon>Dikarya</taxon>
        <taxon>Ascomycota</taxon>
        <taxon>Pezizomycotina</taxon>
        <taxon>Sordariomycetes</taxon>
        <taxon>Hypocreomycetidae</taxon>
        <taxon>Microascales</taxon>
        <taxon>Ceratocystidaceae</taxon>
        <taxon>Ceratocystis</taxon>
    </lineage>
</organism>
<keyword evidence="2" id="KW-0472">Membrane</keyword>
<feature type="compositionally biased region" description="Low complexity" evidence="1">
    <location>
        <begin position="353"/>
        <end position="369"/>
    </location>
</feature>
<dbReference type="STRING" id="1035309.A0A2C5XJ28"/>
<protein>
    <submittedName>
        <fullName evidence="3">Uncharacterized protein</fullName>
    </submittedName>
</protein>
<reference evidence="3 4" key="2">
    <citation type="journal article" date="2013" name="IMA Fungus">
        <title>IMA Genome-F 1: Ceratocystis fimbriata: Draft nuclear genome sequence for the plant pathogen, Ceratocystis fimbriata.</title>
        <authorList>
            <person name="Wilken P.M."/>
            <person name="Steenkamp E.T."/>
            <person name="Wingfield M.J."/>
            <person name="de Beer Z.W."/>
            <person name="Wingfield B.D."/>
        </authorList>
    </citation>
    <scope>NUCLEOTIDE SEQUENCE [LARGE SCALE GENOMIC DNA]</scope>
    <source>
        <strain evidence="3 4">CBS 114723</strain>
    </source>
</reference>
<feature type="compositionally biased region" description="Low complexity" evidence="1">
    <location>
        <begin position="377"/>
        <end position="391"/>
    </location>
</feature>
<evidence type="ECO:0000256" key="1">
    <source>
        <dbReference type="SAM" id="MobiDB-lite"/>
    </source>
</evidence>
<proteinExistence type="predicted"/>
<feature type="region of interest" description="Disordered" evidence="1">
    <location>
        <begin position="1"/>
        <end position="262"/>
    </location>
</feature>
<dbReference type="Proteomes" id="UP000222788">
    <property type="component" value="Unassembled WGS sequence"/>
</dbReference>
<feature type="compositionally biased region" description="Polar residues" evidence="1">
    <location>
        <begin position="241"/>
        <end position="251"/>
    </location>
</feature>
<name>A0A2C5XJ28_9PEZI</name>
<feature type="compositionally biased region" description="Low complexity" evidence="1">
    <location>
        <begin position="17"/>
        <end position="29"/>
    </location>
</feature>
<sequence>MDPQSQPYGDGHGQSWAGPALSSAGLSSARTPSRRNDESWVEISSEPSSSLSSVADEIVTTGLRIGSTSNQSACPPHGPNARRRRSAPVIRHPCQDISESSRPSSLRRGTAHDFEASGSEEEAHILASSSETGPLKEHGATAGRGGPVGSAAVVTFSPTPQIAALPTSDHAATESESESESASDFAASDDDENENDTAETGAPSTTPVIFRPQPNAFNSAPVPVPAPAPAGAITRRRPTHPHNTPLLTQRRGSAPASASHFRSPTFRVDNDAALRASLNTLLSCAAAARGFGRDSPVSRGVSTASQDPLLRPSGAPTHPMNLQIVPESELMRESDDEAHLLDGGRALSSAKLAMAPPAASGTSSSSASSRRQSLGNTADASTRARRQTSTTRAHKKRRTPGPTATSPFTSAATTSGADTSLLSPTALTWVVSAGVVVLFSVVGFGAGYVIGREVGRQETLALASAGLKGGDAAACSVEVGSGGLRHFRWGVVV</sequence>
<feature type="region of interest" description="Disordered" evidence="1">
    <location>
        <begin position="292"/>
        <end position="319"/>
    </location>
</feature>
<accession>A0A2C5XJ28</accession>
<keyword evidence="4" id="KW-1185">Reference proteome</keyword>
<dbReference type="AlphaFoldDB" id="A0A2C5XJ28"/>
<feature type="compositionally biased region" description="Acidic residues" evidence="1">
    <location>
        <begin position="175"/>
        <end position="197"/>
    </location>
</feature>
<comment type="caution">
    <text evidence="3">The sequence shown here is derived from an EMBL/GenBank/DDBJ whole genome shotgun (WGS) entry which is preliminary data.</text>
</comment>
<dbReference type="OrthoDB" id="5413188at2759"/>
<evidence type="ECO:0000313" key="4">
    <source>
        <dbReference type="Proteomes" id="UP000222788"/>
    </source>
</evidence>
<feature type="compositionally biased region" description="Low complexity" evidence="1">
    <location>
        <begin position="41"/>
        <end position="53"/>
    </location>
</feature>
<feature type="region of interest" description="Disordered" evidence="1">
    <location>
        <begin position="352"/>
        <end position="415"/>
    </location>
</feature>